<dbReference type="HOGENOM" id="CLU_2930148_0_0_2"/>
<dbReference type="Proteomes" id="UP000002071">
    <property type="component" value="Chromosome"/>
</dbReference>
<dbReference type="eggNOG" id="arCOG09061">
    <property type="taxonomic scope" value="Archaea"/>
</dbReference>
<evidence type="ECO:0000313" key="3">
    <source>
        <dbReference type="Proteomes" id="UP000002071"/>
    </source>
</evidence>
<keyword evidence="3" id="KW-1185">Reference proteome</keyword>
<name>C7NP10_HALUD</name>
<dbReference type="EMBL" id="CP001687">
    <property type="protein sequence ID" value="ACV10301.1"/>
    <property type="molecule type" value="Genomic_DNA"/>
</dbReference>
<feature type="transmembrane region" description="Helical" evidence="1">
    <location>
        <begin position="30"/>
        <end position="51"/>
    </location>
</feature>
<protein>
    <submittedName>
        <fullName evidence="2">Uncharacterized protein</fullName>
    </submittedName>
</protein>
<accession>C7NP10</accession>
<gene>
    <name evidence="2" type="ordered locus">Huta_0112</name>
</gene>
<dbReference type="RefSeq" id="WP_012795178.1">
    <property type="nucleotide sequence ID" value="NC_013158.1"/>
</dbReference>
<organism evidence="2 3">
    <name type="scientific">Halorhabdus utahensis (strain DSM 12940 / JCM 11049 / AX-2)</name>
    <dbReference type="NCBI Taxonomy" id="519442"/>
    <lineage>
        <taxon>Archaea</taxon>
        <taxon>Methanobacteriati</taxon>
        <taxon>Methanobacteriota</taxon>
        <taxon>Stenosarchaea group</taxon>
        <taxon>Halobacteria</taxon>
        <taxon>Halobacteriales</taxon>
        <taxon>Haloarculaceae</taxon>
        <taxon>Halorhabdus</taxon>
    </lineage>
</organism>
<reference evidence="2 3" key="1">
    <citation type="journal article" date="2009" name="Stand. Genomic Sci.">
        <title>Complete genome sequence of Halorhabdus utahensis type strain (AX-2).</title>
        <authorList>
            <person name="Anderson I."/>
            <person name="Tindall B.J."/>
            <person name="Pomrenke H."/>
            <person name="Goker M."/>
            <person name="Lapidus A."/>
            <person name="Nolan M."/>
            <person name="Copeland A."/>
            <person name="Glavina Del Rio T."/>
            <person name="Chen F."/>
            <person name="Tice H."/>
            <person name="Cheng J.F."/>
            <person name="Lucas S."/>
            <person name="Chertkov O."/>
            <person name="Bruce D."/>
            <person name="Brettin T."/>
            <person name="Detter J.C."/>
            <person name="Han C."/>
            <person name="Goodwin L."/>
            <person name="Land M."/>
            <person name="Hauser L."/>
            <person name="Chang Y.J."/>
            <person name="Jeffries C.D."/>
            <person name="Pitluck S."/>
            <person name="Pati A."/>
            <person name="Mavromatis K."/>
            <person name="Ivanova N."/>
            <person name="Ovchinnikova G."/>
            <person name="Chen A."/>
            <person name="Palaniappan K."/>
            <person name="Chain P."/>
            <person name="Rohde M."/>
            <person name="Bristow J."/>
            <person name="Eisen J.A."/>
            <person name="Markowitz V."/>
            <person name="Hugenholtz P."/>
            <person name="Kyrpides N.C."/>
            <person name="Klenk H.P."/>
        </authorList>
    </citation>
    <scope>NUCLEOTIDE SEQUENCE [LARGE SCALE GENOMIC DNA]</scope>
    <source>
        <strain evidence="3">DSM 12940 / JCM 11049 / AX-2</strain>
    </source>
</reference>
<evidence type="ECO:0000256" key="1">
    <source>
        <dbReference type="SAM" id="Phobius"/>
    </source>
</evidence>
<keyword evidence="1" id="KW-0812">Transmembrane</keyword>
<sequence>MGLVVLFGSLALLPYFLVLAVFEATVVSLLLVLFTQLVLVVGTAIVLMYVISRAIQLAGA</sequence>
<keyword evidence="1" id="KW-1133">Transmembrane helix</keyword>
<evidence type="ECO:0000313" key="2">
    <source>
        <dbReference type="EMBL" id="ACV10301.1"/>
    </source>
</evidence>
<dbReference type="GeneID" id="8382374"/>
<dbReference type="AlphaFoldDB" id="C7NP10"/>
<dbReference type="KEGG" id="hut:Huta_0112"/>
<keyword evidence="1" id="KW-0472">Membrane</keyword>
<dbReference type="STRING" id="519442.Huta_0112"/>
<proteinExistence type="predicted"/>